<gene>
    <name evidence="8" type="ORF">ACHAWU_002603</name>
</gene>
<dbReference type="InterPro" id="IPR041708">
    <property type="entry name" value="PUS1/PUS2-like"/>
</dbReference>
<feature type="compositionally biased region" description="Basic and acidic residues" evidence="6">
    <location>
        <begin position="129"/>
        <end position="156"/>
    </location>
</feature>
<dbReference type="GO" id="GO:0009982">
    <property type="term" value="F:pseudouridine synthase activity"/>
    <property type="evidence" value="ECO:0007669"/>
    <property type="project" value="UniProtKB-ARBA"/>
</dbReference>
<keyword evidence="9" id="KW-1185">Reference proteome</keyword>
<feature type="region of interest" description="Disordered" evidence="6">
    <location>
        <begin position="34"/>
        <end position="57"/>
    </location>
</feature>
<keyword evidence="3" id="KW-0413">Isomerase</keyword>
<sequence>MNSLSTLGLPILRIHFSRPSLTLSRRRCFLTINSTSTSGHRRRSHSHSSSSSSSIDPTHLFSVRPVLLVESSMPLSTMADANNSSVADTGGSGEGAPTAQSSNNNTNTNSNTNNNTTGVVSSKKRKADRWKQLNQEKKDNRRVSAEKNNRRKHEYDEVSQLSPHEGSFAHEKMRQLFNVSIVNDEDDGDGKKQSLIHSSNENRNVDAAATATTTIAAMGADEDPIARVPKRKLAILVSFLGTDYFGFQINPNHRTLQAELELALYKARIISKYNFGFPNKYSWSNSARTDKGVHAAAQVCSFKGEMVFHSSTATNDNDDGKTYAEGGTGGGDHDYDDDDAVATQKLKSELDAMRNKVNEYLPSEIRVLDIARPTRMFCARTNRNKVRYQYMVPSYMFCPREEVRDAFAMEGGSGGVVVSDSSNNNNNNNNLVQDETTTFPPEILAQARNRLMKYRVSPDQLERLQRGLKLFEGTHCFHNYTRRVGANDASSNRYILSFVPLDPILVPSEGSDPATITQEGMLGDTTTNTATQWIPLQVVGQSFLLNQIRKMVSAAVDLARGAVSEETILQSLTKQCRMKVNVAPAQGLFLDRSYYEFYNRNKAKNAPKAKNKSTNADAQQHQQHDITLDWAEAGGQEEFPPAVARIEEFKNEKIIPHIVQEEMNEGNFLRYIHMHDRLFHEMYCPMDGNDDNQRIRDQASPI</sequence>
<evidence type="ECO:0000313" key="8">
    <source>
        <dbReference type="EMBL" id="KAL3765808.1"/>
    </source>
</evidence>
<feature type="binding site" evidence="5">
    <location>
        <position position="388"/>
    </location>
    <ligand>
        <name>substrate</name>
    </ligand>
</feature>
<dbReference type="InterPro" id="IPR020097">
    <property type="entry name" value="PsdUridine_synth_TruA_a/b_dom"/>
</dbReference>
<dbReference type="Gene3D" id="3.30.70.580">
    <property type="entry name" value="Pseudouridine synthase I, catalytic domain, N-terminal subdomain"/>
    <property type="match status" value="1"/>
</dbReference>
<accession>A0ABD3MPW6</accession>
<dbReference type="InterPro" id="IPR020094">
    <property type="entry name" value="TruA/RsuA/RluB/E/F_N"/>
</dbReference>
<dbReference type="EMBL" id="JALLBG020000091">
    <property type="protein sequence ID" value="KAL3765808.1"/>
    <property type="molecule type" value="Genomic_DNA"/>
</dbReference>
<keyword evidence="2" id="KW-0819">tRNA processing</keyword>
<comment type="caution">
    <text evidence="8">The sequence shown here is derived from an EMBL/GenBank/DDBJ whole genome shotgun (WGS) entry which is preliminary data.</text>
</comment>
<name>A0ABD3MPW6_9STRA</name>
<evidence type="ECO:0000256" key="1">
    <source>
        <dbReference type="ARBA" id="ARBA00009375"/>
    </source>
</evidence>
<dbReference type="PANTHER" id="PTHR11142">
    <property type="entry name" value="PSEUDOURIDYLATE SYNTHASE"/>
    <property type="match status" value="1"/>
</dbReference>
<evidence type="ECO:0000256" key="3">
    <source>
        <dbReference type="ARBA" id="ARBA00023235"/>
    </source>
</evidence>
<dbReference type="CDD" id="cd02568">
    <property type="entry name" value="PseudoU_synth_PUS1_PUS2"/>
    <property type="match status" value="1"/>
</dbReference>
<feature type="compositionally biased region" description="Low complexity" evidence="6">
    <location>
        <begin position="101"/>
        <end position="117"/>
    </location>
</feature>
<feature type="domain" description="Pseudouridine synthase I TruA alpha/beta" evidence="7">
    <location>
        <begin position="469"/>
        <end position="595"/>
    </location>
</feature>
<dbReference type="PANTHER" id="PTHR11142:SF4">
    <property type="entry name" value="PSEUDOURIDYLATE SYNTHASE 1 HOMOLOG"/>
    <property type="match status" value="1"/>
</dbReference>
<reference evidence="8 9" key="1">
    <citation type="submission" date="2024-10" db="EMBL/GenBank/DDBJ databases">
        <title>Updated reference genomes for cyclostephanoid diatoms.</title>
        <authorList>
            <person name="Roberts W.R."/>
            <person name="Alverson A.J."/>
        </authorList>
    </citation>
    <scope>NUCLEOTIDE SEQUENCE [LARGE SCALE GENOMIC DNA]</scope>
    <source>
        <strain evidence="8 9">AJA232-27</strain>
    </source>
</reference>
<dbReference type="InterPro" id="IPR020095">
    <property type="entry name" value="PsdUridine_synth_TruA_C"/>
</dbReference>
<dbReference type="InterPro" id="IPR001406">
    <property type="entry name" value="PsdUridine_synth_TruA"/>
</dbReference>
<evidence type="ECO:0000256" key="5">
    <source>
        <dbReference type="PIRSR" id="PIRSR641708-2"/>
    </source>
</evidence>
<dbReference type="SUPFAM" id="SSF55120">
    <property type="entry name" value="Pseudouridine synthase"/>
    <property type="match status" value="1"/>
</dbReference>
<feature type="region of interest" description="Disordered" evidence="6">
    <location>
        <begin position="79"/>
        <end position="164"/>
    </location>
</feature>
<evidence type="ECO:0000259" key="7">
    <source>
        <dbReference type="Pfam" id="PF01416"/>
    </source>
</evidence>
<dbReference type="InterPro" id="IPR020103">
    <property type="entry name" value="PsdUridine_synth_cat_dom_sf"/>
</dbReference>
<dbReference type="Proteomes" id="UP001530293">
    <property type="component" value="Unassembled WGS sequence"/>
</dbReference>
<dbReference type="Pfam" id="PF01416">
    <property type="entry name" value="PseudoU_synth_1"/>
    <property type="match status" value="1"/>
</dbReference>
<organism evidence="8 9">
    <name type="scientific">Discostella pseudostelligera</name>
    <dbReference type="NCBI Taxonomy" id="259834"/>
    <lineage>
        <taxon>Eukaryota</taxon>
        <taxon>Sar</taxon>
        <taxon>Stramenopiles</taxon>
        <taxon>Ochrophyta</taxon>
        <taxon>Bacillariophyta</taxon>
        <taxon>Coscinodiscophyceae</taxon>
        <taxon>Thalassiosirophycidae</taxon>
        <taxon>Stephanodiscales</taxon>
        <taxon>Stephanodiscaceae</taxon>
        <taxon>Discostella</taxon>
    </lineage>
</organism>
<feature type="active site" description="Nucleophile" evidence="4">
    <location>
        <position position="290"/>
    </location>
</feature>
<dbReference type="AlphaFoldDB" id="A0ABD3MPW6"/>
<protein>
    <recommendedName>
        <fullName evidence="7">Pseudouridine synthase I TruA alpha/beta domain-containing protein</fullName>
    </recommendedName>
</protein>
<dbReference type="Gene3D" id="3.30.70.660">
    <property type="entry name" value="Pseudouridine synthase I, catalytic domain, C-terminal subdomain"/>
    <property type="match status" value="1"/>
</dbReference>
<proteinExistence type="inferred from homology"/>
<evidence type="ECO:0000256" key="4">
    <source>
        <dbReference type="PIRSR" id="PIRSR641708-1"/>
    </source>
</evidence>
<evidence type="ECO:0000256" key="6">
    <source>
        <dbReference type="SAM" id="MobiDB-lite"/>
    </source>
</evidence>
<comment type="similarity">
    <text evidence="1">Belongs to the tRNA pseudouridine synthase TruA family.</text>
</comment>
<evidence type="ECO:0000256" key="2">
    <source>
        <dbReference type="ARBA" id="ARBA00022694"/>
    </source>
</evidence>
<evidence type="ECO:0000313" key="9">
    <source>
        <dbReference type="Proteomes" id="UP001530293"/>
    </source>
</evidence>
<feature type="region of interest" description="Disordered" evidence="6">
    <location>
        <begin position="311"/>
        <end position="338"/>
    </location>
</feature>
<dbReference type="FunFam" id="3.30.70.660:FF:000002">
    <property type="entry name" value="tRNA pseudouridine synthase"/>
    <property type="match status" value="1"/>
</dbReference>
<dbReference type="GO" id="GO:0031119">
    <property type="term" value="P:tRNA pseudouridine synthesis"/>
    <property type="evidence" value="ECO:0007669"/>
    <property type="project" value="UniProtKB-ARBA"/>
</dbReference>